<reference evidence="2" key="2">
    <citation type="journal article" date="2023" name="Infect Dis Poverty">
        <title>Chromosome-scale genome of the human blood fluke Schistosoma mekongi and its implications for public health.</title>
        <authorList>
            <person name="Zhou M."/>
            <person name="Xu L."/>
            <person name="Xu D."/>
            <person name="Chen W."/>
            <person name="Khan J."/>
            <person name="Hu Y."/>
            <person name="Huang H."/>
            <person name="Wei H."/>
            <person name="Zhang Y."/>
            <person name="Chusongsang P."/>
            <person name="Tanasarnprasert K."/>
            <person name="Hu X."/>
            <person name="Limpanont Y."/>
            <person name="Lv Z."/>
        </authorList>
    </citation>
    <scope>NUCLEOTIDE SEQUENCE</scope>
    <source>
        <strain evidence="2">LV_2022a</strain>
    </source>
</reference>
<keyword evidence="1" id="KW-0812">Transmembrane</keyword>
<name>A0AAE1ZG66_SCHME</name>
<evidence type="ECO:0000313" key="2">
    <source>
        <dbReference type="EMBL" id="KAK4473252.1"/>
    </source>
</evidence>
<keyword evidence="3" id="KW-1185">Reference proteome</keyword>
<accession>A0AAE1ZG66</accession>
<keyword evidence="1" id="KW-1133">Transmembrane helix</keyword>
<comment type="caution">
    <text evidence="2">The sequence shown here is derived from an EMBL/GenBank/DDBJ whole genome shotgun (WGS) entry which is preliminary data.</text>
</comment>
<evidence type="ECO:0000313" key="3">
    <source>
        <dbReference type="Proteomes" id="UP001292079"/>
    </source>
</evidence>
<feature type="transmembrane region" description="Helical" evidence="1">
    <location>
        <begin position="20"/>
        <end position="39"/>
    </location>
</feature>
<feature type="transmembrane region" description="Helical" evidence="1">
    <location>
        <begin position="51"/>
        <end position="74"/>
    </location>
</feature>
<dbReference type="Proteomes" id="UP001292079">
    <property type="component" value="Unassembled WGS sequence"/>
</dbReference>
<dbReference type="AlphaFoldDB" id="A0AAE1ZG66"/>
<gene>
    <name evidence="2" type="ORF">MN116_004423</name>
</gene>
<sequence length="110" mass="12509">MTETNTDKQNNALSPRHIQFIIGIIGTFTFTITIMTILVKQFHSESRNSQHTIMIHIGITLSSFVIITLFVLIAQLHHANEKFIEETKVNETIDKEVNKVTKDDTTILSV</sequence>
<organism evidence="2 3">
    <name type="scientific">Schistosoma mekongi</name>
    <name type="common">Parasitic worm</name>
    <dbReference type="NCBI Taxonomy" id="38744"/>
    <lineage>
        <taxon>Eukaryota</taxon>
        <taxon>Metazoa</taxon>
        <taxon>Spiralia</taxon>
        <taxon>Lophotrochozoa</taxon>
        <taxon>Platyhelminthes</taxon>
        <taxon>Trematoda</taxon>
        <taxon>Digenea</taxon>
        <taxon>Strigeidida</taxon>
        <taxon>Schistosomatoidea</taxon>
        <taxon>Schistosomatidae</taxon>
        <taxon>Schistosoma</taxon>
    </lineage>
</organism>
<keyword evidence="1" id="KW-0472">Membrane</keyword>
<protein>
    <submittedName>
        <fullName evidence="2">Uncharacterized protein</fullName>
    </submittedName>
</protein>
<proteinExistence type="predicted"/>
<dbReference type="EMBL" id="JALJAT010000002">
    <property type="protein sequence ID" value="KAK4473252.1"/>
    <property type="molecule type" value="Genomic_DNA"/>
</dbReference>
<reference evidence="2" key="1">
    <citation type="submission" date="2022-04" db="EMBL/GenBank/DDBJ databases">
        <authorList>
            <person name="Xu L."/>
            <person name="Lv Z."/>
        </authorList>
    </citation>
    <scope>NUCLEOTIDE SEQUENCE</scope>
    <source>
        <strain evidence="2">LV_2022a</strain>
    </source>
</reference>
<evidence type="ECO:0000256" key="1">
    <source>
        <dbReference type="SAM" id="Phobius"/>
    </source>
</evidence>